<dbReference type="EMBL" id="CP076752">
    <property type="protein sequence ID" value="QWW24819.1"/>
    <property type="molecule type" value="Genomic_DNA"/>
</dbReference>
<dbReference type="Gene3D" id="2.40.50.140">
    <property type="entry name" value="Nucleic acid-binding proteins"/>
    <property type="match status" value="1"/>
</dbReference>
<gene>
    <name evidence="4" type="ORF">CA7LBN_003676</name>
</gene>
<evidence type="ECO:0000256" key="2">
    <source>
        <dbReference type="PROSITE-ProRule" id="PRU00252"/>
    </source>
</evidence>
<dbReference type="PROSITE" id="PS50935">
    <property type="entry name" value="SSB"/>
    <property type="match status" value="1"/>
</dbReference>
<dbReference type="Pfam" id="PF00436">
    <property type="entry name" value="SSB"/>
    <property type="match status" value="1"/>
</dbReference>
<dbReference type="SUPFAM" id="SSF50249">
    <property type="entry name" value="Nucleic acid-binding proteins"/>
    <property type="match status" value="1"/>
</dbReference>
<feature type="compositionally biased region" description="Acidic residues" evidence="3">
    <location>
        <begin position="64"/>
        <end position="78"/>
    </location>
</feature>
<dbReference type="AlphaFoldDB" id="A0A8F2W351"/>
<feature type="region of interest" description="Disordered" evidence="3">
    <location>
        <begin position="46"/>
        <end position="78"/>
    </location>
</feature>
<evidence type="ECO:0000313" key="4">
    <source>
        <dbReference type="EMBL" id="QWW24819.1"/>
    </source>
</evidence>
<keyword evidence="1 2" id="KW-0238">DNA-binding</keyword>
<dbReference type="GO" id="GO:0003697">
    <property type="term" value="F:single-stranded DNA binding"/>
    <property type="evidence" value="ECO:0007669"/>
    <property type="project" value="InterPro"/>
</dbReference>
<evidence type="ECO:0000256" key="1">
    <source>
        <dbReference type="ARBA" id="ARBA00023125"/>
    </source>
</evidence>
<sequence length="353" mass="39422">MAFNPAYERRRVSVRRPVSDETESCVLSESQSSWVLFDPERDNDVISLSNTNPLTTEGSGEAVSDYESDDDSDETDNDDLIDEVQPSLSSRIDQWQNATDAAVSDNIASWDLDSDLVAKLLDTSVLRRVPAYYGDTYFENMSKQEYARFKRASAILRKSLTKKGAPAVDKDLITRLLQLLQWQNLLTTSGTLVNDYIMNTLARTQPPLAGFRDVEYSDTATSSSMVLCGGGTTSAPRAAFAKMQLLGNIGSITQRETKDGVPFLTYSLAVNRYNPQAAEDGNTVADWYNLSVFDEKHIAFFQNHLRGGAQLYVEADVRQRQIVNEEGEGRIVTSLRQTSFDVVRFPKKQEESS</sequence>
<name>A0A8F2W351_CANAR</name>
<dbReference type="InterPro" id="IPR012340">
    <property type="entry name" value="NA-bd_OB-fold"/>
</dbReference>
<accession>A0A8F2W351</accession>
<organism evidence="4">
    <name type="scientific">Candidozyma auris</name>
    <name type="common">Yeast</name>
    <name type="synonym">Candida auris</name>
    <dbReference type="NCBI Taxonomy" id="498019"/>
    <lineage>
        <taxon>Eukaryota</taxon>
        <taxon>Fungi</taxon>
        <taxon>Dikarya</taxon>
        <taxon>Ascomycota</taxon>
        <taxon>Saccharomycotina</taxon>
        <taxon>Pichiomycetes</taxon>
        <taxon>Metschnikowiaceae</taxon>
        <taxon>Candidozyma</taxon>
    </lineage>
</organism>
<protein>
    <submittedName>
        <fullName evidence="4">Uncharacterized protein</fullName>
    </submittedName>
</protein>
<feature type="compositionally biased region" description="Polar residues" evidence="3">
    <location>
        <begin position="46"/>
        <end position="58"/>
    </location>
</feature>
<reference evidence="4" key="1">
    <citation type="submission" date="2021-06" db="EMBL/GenBank/DDBJ databases">
        <title>Candida auris outbreak in lebanese hospital.</title>
        <authorList>
            <person name="Finianos M."/>
        </authorList>
    </citation>
    <scope>NUCLEOTIDE SEQUENCE</scope>
    <source>
        <strain evidence="4">CA7LBN</strain>
    </source>
</reference>
<proteinExistence type="predicted"/>
<dbReference type="InterPro" id="IPR000424">
    <property type="entry name" value="Primosome_PriB/ssb"/>
</dbReference>
<evidence type="ECO:0000256" key="3">
    <source>
        <dbReference type="SAM" id="MobiDB-lite"/>
    </source>
</evidence>
<dbReference type="CDD" id="cd04496">
    <property type="entry name" value="SSB_OBF"/>
    <property type="match status" value="1"/>
</dbReference>
<dbReference type="Proteomes" id="UP000825438">
    <property type="component" value="Chromosome IV"/>
</dbReference>